<feature type="transmembrane region" description="Helical" evidence="10">
    <location>
        <begin position="154"/>
        <end position="176"/>
    </location>
</feature>
<dbReference type="NCBIfam" id="TIGR01494">
    <property type="entry name" value="ATPase_P-type"/>
    <property type="match status" value="1"/>
</dbReference>
<dbReference type="Gene3D" id="3.40.50.1000">
    <property type="entry name" value="HAD superfamily/HAD-like"/>
    <property type="match status" value="1"/>
</dbReference>
<dbReference type="InterPro" id="IPR023299">
    <property type="entry name" value="ATPase_P-typ_cyto_dom_N"/>
</dbReference>
<dbReference type="SFLD" id="SFLDG00002">
    <property type="entry name" value="C1.7:_P-type_atpase_like"/>
    <property type="match status" value="1"/>
</dbReference>
<evidence type="ECO:0000256" key="2">
    <source>
        <dbReference type="ARBA" id="ARBA00006024"/>
    </source>
</evidence>
<dbReference type="RefSeq" id="WP_310455895.1">
    <property type="nucleotide sequence ID" value="NZ_JAVKPH010000002.1"/>
</dbReference>
<feature type="domain" description="HMA" evidence="11">
    <location>
        <begin position="2"/>
        <end position="67"/>
    </location>
</feature>
<dbReference type="Pfam" id="PF00702">
    <property type="entry name" value="Hydrolase"/>
    <property type="match status" value="1"/>
</dbReference>
<organism evidence="12 13">
    <name type="scientific">Ruixingdingia sedimenti</name>
    <dbReference type="NCBI Taxonomy" id="3073604"/>
    <lineage>
        <taxon>Bacteria</taxon>
        <taxon>Pseudomonadati</taxon>
        <taxon>Pseudomonadota</taxon>
        <taxon>Alphaproteobacteria</taxon>
        <taxon>Rhodobacterales</taxon>
        <taxon>Paracoccaceae</taxon>
        <taxon>Ruixingdingia</taxon>
    </lineage>
</organism>
<dbReference type="Gene3D" id="3.40.1110.10">
    <property type="entry name" value="Calcium-transporting ATPase, cytoplasmic domain N"/>
    <property type="match status" value="1"/>
</dbReference>
<dbReference type="PROSITE" id="PS00154">
    <property type="entry name" value="ATPASE_E1_E2"/>
    <property type="match status" value="1"/>
</dbReference>
<dbReference type="SUPFAM" id="SSF55008">
    <property type="entry name" value="HMA, heavy metal-associated domain"/>
    <property type="match status" value="2"/>
</dbReference>
<dbReference type="SUPFAM" id="SSF56784">
    <property type="entry name" value="HAD-like"/>
    <property type="match status" value="1"/>
</dbReference>
<dbReference type="EMBL" id="JAVKPH010000002">
    <property type="protein sequence ID" value="MDR5651650.1"/>
    <property type="molecule type" value="Genomic_DNA"/>
</dbReference>
<proteinExistence type="inferred from homology"/>
<dbReference type="Gene3D" id="3.30.70.100">
    <property type="match status" value="2"/>
</dbReference>
<dbReference type="InterPro" id="IPR023298">
    <property type="entry name" value="ATPase_P-typ_TM_dom_sf"/>
</dbReference>
<dbReference type="CDD" id="cd00371">
    <property type="entry name" value="HMA"/>
    <property type="match status" value="2"/>
</dbReference>
<evidence type="ECO:0000256" key="8">
    <source>
        <dbReference type="ARBA" id="ARBA00022989"/>
    </source>
</evidence>
<dbReference type="InterPro" id="IPR018303">
    <property type="entry name" value="ATPase_P-typ_P_site"/>
</dbReference>
<dbReference type="PRINTS" id="PR00943">
    <property type="entry name" value="CUATPASE"/>
</dbReference>
<keyword evidence="4 10" id="KW-0479">Metal-binding</keyword>
<evidence type="ECO:0000256" key="5">
    <source>
        <dbReference type="ARBA" id="ARBA00022741"/>
    </source>
</evidence>
<evidence type="ECO:0000259" key="11">
    <source>
        <dbReference type="PROSITE" id="PS50846"/>
    </source>
</evidence>
<name>A0ABU1F464_9RHOB</name>
<feature type="transmembrane region" description="Helical" evidence="10">
    <location>
        <begin position="254"/>
        <end position="273"/>
    </location>
</feature>
<keyword evidence="5 10" id="KW-0547">Nucleotide-binding</keyword>
<keyword evidence="13" id="KW-1185">Reference proteome</keyword>
<reference evidence="12 13" key="1">
    <citation type="submission" date="2023-09" db="EMBL/GenBank/DDBJ databases">
        <title>Xinfangfangia sedmenti sp. nov., isolated the sedment.</title>
        <authorList>
            <person name="Xu L."/>
        </authorList>
    </citation>
    <scope>NUCLEOTIDE SEQUENCE [LARGE SCALE GENOMIC DNA]</scope>
    <source>
        <strain evidence="12 13">LG-4</strain>
    </source>
</reference>
<dbReference type="PANTHER" id="PTHR43520">
    <property type="entry name" value="ATP7, ISOFORM B"/>
    <property type="match status" value="1"/>
</dbReference>
<feature type="transmembrane region" description="Helical" evidence="10">
    <location>
        <begin position="772"/>
        <end position="794"/>
    </location>
</feature>
<feature type="transmembrane region" description="Helical" evidence="10">
    <location>
        <begin position="747"/>
        <end position="766"/>
    </location>
</feature>
<accession>A0ABU1F464</accession>
<keyword evidence="9 10" id="KW-0472">Membrane</keyword>
<keyword evidence="6 10" id="KW-0067">ATP-binding</keyword>
<evidence type="ECO:0000256" key="4">
    <source>
        <dbReference type="ARBA" id="ARBA00022723"/>
    </source>
</evidence>
<dbReference type="InterPro" id="IPR036412">
    <property type="entry name" value="HAD-like_sf"/>
</dbReference>
<evidence type="ECO:0000256" key="1">
    <source>
        <dbReference type="ARBA" id="ARBA00004127"/>
    </source>
</evidence>
<keyword evidence="3 10" id="KW-0812">Transmembrane</keyword>
<dbReference type="SUPFAM" id="SSF81653">
    <property type="entry name" value="Calcium ATPase, transduction domain A"/>
    <property type="match status" value="1"/>
</dbReference>
<evidence type="ECO:0000256" key="9">
    <source>
        <dbReference type="ARBA" id="ARBA00023136"/>
    </source>
</evidence>
<dbReference type="Pfam" id="PF00403">
    <property type="entry name" value="HMA"/>
    <property type="match status" value="2"/>
</dbReference>
<comment type="similarity">
    <text evidence="2 10">Belongs to the cation transport ATPase (P-type) (TC 3.A.3) family. Type IB subfamily.</text>
</comment>
<dbReference type="PRINTS" id="PR00119">
    <property type="entry name" value="CATATPASE"/>
</dbReference>
<evidence type="ECO:0000256" key="7">
    <source>
        <dbReference type="ARBA" id="ARBA00022967"/>
    </source>
</evidence>
<evidence type="ECO:0000313" key="12">
    <source>
        <dbReference type="EMBL" id="MDR5651650.1"/>
    </source>
</evidence>
<dbReference type="InterPro" id="IPR008250">
    <property type="entry name" value="ATPase_P-typ_transduc_dom_A_sf"/>
</dbReference>
<comment type="subcellular location">
    <subcellularLocation>
        <location evidence="10">Cell membrane</location>
    </subcellularLocation>
    <subcellularLocation>
        <location evidence="1">Endomembrane system</location>
        <topology evidence="1">Multi-pass membrane protein</topology>
    </subcellularLocation>
</comment>
<dbReference type="SFLD" id="SFLDF00027">
    <property type="entry name" value="p-type_atpase"/>
    <property type="match status" value="1"/>
</dbReference>
<dbReference type="PANTHER" id="PTHR43520:SF8">
    <property type="entry name" value="P-TYPE CU(+) TRANSPORTER"/>
    <property type="match status" value="1"/>
</dbReference>
<keyword evidence="8 10" id="KW-1133">Transmembrane helix</keyword>
<comment type="caution">
    <text evidence="12">The sequence shown here is derived from an EMBL/GenBank/DDBJ whole genome shotgun (WGS) entry which is preliminary data.</text>
</comment>
<gene>
    <name evidence="12" type="ORF">RGD00_03470</name>
</gene>
<dbReference type="CDD" id="cd02094">
    <property type="entry name" value="P-type_ATPase_Cu-like"/>
    <property type="match status" value="1"/>
</dbReference>
<feature type="transmembrane region" description="Helical" evidence="10">
    <location>
        <begin position="226"/>
        <end position="248"/>
    </location>
</feature>
<dbReference type="InterPro" id="IPR044492">
    <property type="entry name" value="P_typ_ATPase_HD_dom"/>
</dbReference>
<feature type="transmembrane region" description="Helical" evidence="10">
    <location>
        <begin position="188"/>
        <end position="205"/>
    </location>
</feature>
<dbReference type="PROSITE" id="PS50846">
    <property type="entry name" value="HMA_2"/>
    <property type="match status" value="2"/>
</dbReference>
<evidence type="ECO:0000256" key="3">
    <source>
        <dbReference type="ARBA" id="ARBA00022692"/>
    </source>
</evidence>
<feature type="domain" description="HMA" evidence="11">
    <location>
        <begin position="69"/>
        <end position="134"/>
    </location>
</feature>
<feature type="transmembrane region" description="Helical" evidence="10">
    <location>
        <begin position="435"/>
        <end position="458"/>
    </location>
</feature>
<dbReference type="InterPro" id="IPR023214">
    <property type="entry name" value="HAD_sf"/>
</dbReference>
<evidence type="ECO:0000313" key="13">
    <source>
        <dbReference type="Proteomes" id="UP001247754"/>
    </source>
</evidence>
<protein>
    <submittedName>
        <fullName evidence="12">Heavy metal translocating P-type ATPase</fullName>
    </submittedName>
</protein>
<evidence type="ECO:0000256" key="6">
    <source>
        <dbReference type="ARBA" id="ARBA00022840"/>
    </source>
</evidence>
<dbReference type="InterPro" id="IPR027256">
    <property type="entry name" value="P-typ_ATPase_IB"/>
</dbReference>
<dbReference type="Pfam" id="PF00122">
    <property type="entry name" value="E1-E2_ATPase"/>
    <property type="match status" value="1"/>
</dbReference>
<dbReference type="InterPro" id="IPR036163">
    <property type="entry name" value="HMA_dom_sf"/>
</dbReference>
<sequence>MTTTTIGIEGMTCASCVARAERVLKAQPGVRGAAVNLATHSAQVETEGTPDLPALGRALAKAGYGLREEVTELAIDGMTCASCVARTERVLKAQPGVAEATVNLATQTARIRHAGLATPEDLAAALTRAGYPAVPRAAAAPAADEEAIMRRRTLIAGALTLPVFVVEMGGHLIPAFHHWVHRAIGMQASWTAQFVLATLVLLGPGRVFLTKGFPALFRGAPDMNSLVALGASAAWVYSTIATFAPHLLPDSARAVYFEAAAVIVTLILAGRWMEARARGRTGAAIRRLMALAPDMALVETPTGTEERAVSALRVGDVLRIRPGERIATDAEVIEGASFVDESMITGEPVPVEKTPGARVVGGTVNGAGALRVRAAEVGAGTMLARIIRAVEEAQGAKLPVQALVDRITLWFVPAVMGVAVVTVLAWLVFSPPPALTHALGAGVAVLIIACPCAMGLATPTSIMVGTGRAAELGVLFRKGDALQRLAEVEGVAFDKTGTLTRGRPELTDLIPAPGVDADTALRLAAGVEALSEHPLARAIVRAAEDRGLTLPAVTDFATRTGFGVTATVEGRRIAIGAGRMMAAEGVDVTALPDPEPIAARGRTVMFIALDGRPAALLAVADPIKPGAAETIAALKARGLRVAMISGDARATAEAIGRELGIDTVAAEVLPEGKVDALRGLGDGVAFVGDGINDAPALAAAAVGLAVGTGTDVAIEAADVVLVSGDPRALVDAMDMARSVMRNIRQNLTWAFGYNTALIPVAAGVLYPVNGMLLSPMLAAGAMALSSVFVLTNALRLRRHRAALPREDAHEHR</sequence>
<dbReference type="SFLD" id="SFLDS00003">
    <property type="entry name" value="Haloacid_Dehalogenase"/>
    <property type="match status" value="1"/>
</dbReference>
<keyword evidence="7" id="KW-1278">Translocase</keyword>
<dbReference type="InterPro" id="IPR001757">
    <property type="entry name" value="P_typ_ATPase"/>
</dbReference>
<dbReference type="NCBIfam" id="TIGR01525">
    <property type="entry name" value="ATPase-IB_hvy"/>
    <property type="match status" value="1"/>
</dbReference>
<dbReference type="InterPro" id="IPR059000">
    <property type="entry name" value="ATPase_P-type_domA"/>
</dbReference>
<dbReference type="Gene3D" id="2.70.150.10">
    <property type="entry name" value="Calcium-transporting ATPase, cytoplasmic transduction domain A"/>
    <property type="match status" value="1"/>
</dbReference>
<dbReference type="NCBIfam" id="TIGR01511">
    <property type="entry name" value="ATPase-IB1_Cu"/>
    <property type="match status" value="1"/>
</dbReference>
<dbReference type="InterPro" id="IPR006121">
    <property type="entry name" value="HMA_dom"/>
</dbReference>
<evidence type="ECO:0000256" key="10">
    <source>
        <dbReference type="RuleBase" id="RU362081"/>
    </source>
</evidence>
<dbReference type="Proteomes" id="UP001247754">
    <property type="component" value="Unassembled WGS sequence"/>
</dbReference>
<feature type="transmembrane region" description="Helical" evidence="10">
    <location>
        <begin position="407"/>
        <end position="429"/>
    </location>
</feature>
<dbReference type="SUPFAM" id="SSF81665">
    <property type="entry name" value="Calcium ATPase, transmembrane domain M"/>
    <property type="match status" value="1"/>
</dbReference>
<keyword evidence="10" id="KW-1003">Cell membrane</keyword>